<dbReference type="AlphaFoldDB" id="A0A5M3WIC6"/>
<feature type="domain" description="ABC transporter" evidence="6">
    <location>
        <begin position="15"/>
        <end position="255"/>
    </location>
</feature>
<accession>A0A5M3WIC6</accession>
<dbReference type="InterPro" id="IPR003593">
    <property type="entry name" value="AAA+_ATPase"/>
</dbReference>
<dbReference type="PROSITE" id="PS50893">
    <property type="entry name" value="ABC_TRANSPORTER_2"/>
    <property type="match status" value="1"/>
</dbReference>
<dbReference type="EMBL" id="BLAE01000004">
    <property type="protein sequence ID" value="GES06891.1"/>
    <property type="molecule type" value="Genomic_DNA"/>
</dbReference>
<dbReference type="SMART" id="SM00382">
    <property type="entry name" value="AAA"/>
    <property type="match status" value="1"/>
</dbReference>
<dbReference type="SUPFAM" id="SSF52540">
    <property type="entry name" value="P-loop containing nucleoside triphosphate hydrolases"/>
    <property type="match status" value="1"/>
</dbReference>
<comment type="similarity">
    <text evidence="1">Belongs to the ABC transporter superfamily.</text>
</comment>
<dbReference type="Proteomes" id="UP000331127">
    <property type="component" value="Unassembled WGS sequence"/>
</dbReference>
<keyword evidence="4" id="KW-0067">ATP-binding</keyword>
<comment type="caution">
    <text evidence="7">The sequence shown here is derived from an EMBL/GenBank/DDBJ whole genome shotgun (WGS) entry which is preliminary data.</text>
</comment>
<protein>
    <submittedName>
        <fullName evidence="7">ABC transporter</fullName>
    </submittedName>
</protein>
<evidence type="ECO:0000256" key="4">
    <source>
        <dbReference type="ARBA" id="ARBA00022840"/>
    </source>
</evidence>
<evidence type="ECO:0000259" key="6">
    <source>
        <dbReference type="PROSITE" id="PS50893"/>
    </source>
</evidence>
<keyword evidence="2" id="KW-0813">Transport</keyword>
<dbReference type="GO" id="GO:0016887">
    <property type="term" value="F:ATP hydrolysis activity"/>
    <property type="evidence" value="ECO:0007669"/>
    <property type="project" value="InterPro"/>
</dbReference>
<feature type="region of interest" description="Disordered" evidence="5">
    <location>
        <begin position="243"/>
        <end position="268"/>
    </location>
</feature>
<dbReference type="PROSITE" id="PS00211">
    <property type="entry name" value="ABC_TRANSPORTER_1"/>
    <property type="match status" value="1"/>
</dbReference>
<gene>
    <name evidence="7" type="ORF">Amac_004860</name>
</gene>
<dbReference type="InterPro" id="IPR017871">
    <property type="entry name" value="ABC_transporter-like_CS"/>
</dbReference>
<dbReference type="GO" id="GO:0005524">
    <property type="term" value="F:ATP binding"/>
    <property type="evidence" value="ECO:0007669"/>
    <property type="project" value="UniProtKB-KW"/>
</dbReference>
<organism evidence="7 8">
    <name type="scientific">Acrocarpospora macrocephala</name>
    <dbReference type="NCBI Taxonomy" id="150177"/>
    <lineage>
        <taxon>Bacteria</taxon>
        <taxon>Bacillati</taxon>
        <taxon>Actinomycetota</taxon>
        <taxon>Actinomycetes</taxon>
        <taxon>Streptosporangiales</taxon>
        <taxon>Streptosporangiaceae</taxon>
        <taxon>Acrocarpospora</taxon>
    </lineage>
</organism>
<dbReference type="OrthoDB" id="5296765at2"/>
<evidence type="ECO:0000256" key="3">
    <source>
        <dbReference type="ARBA" id="ARBA00022741"/>
    </source>
</evidence>
<dbReference type="Gene3D" id="3.40.50.300">
    <property type="entry name" value="P-loop containing nucleotide triphosphate hydrolases"/>
    <property type="match status" value="1"/>
</dbReference>
<evidence type="ECO:0000256" key="2">
    <source>
        <dbReference type="ARBA" id="ARBA00022448"/>
    </source>
</evidence>
<evidence type="ECO:0000313" key="7">
    <source>
        <dbReference type="EMBL" id="GES06891.1"/>
    </source>
</evidence>
<dbReference type="InterPro" id="IPR050153">
    <property type="entry name" value="Metal_Ion_Import_ABC"/>
</dbReference>
<dbReference type="InterPro" id="IPR003439">
    <property type="entry name" value="ABC_transporter-like_ATP-bd"/>
</dbReference>
<dbReference type="Pfam" id="PF00005">
    <property type="entry name" value="ABC_tran"/>
    <property type="match status" value="1"/>
</dbReference>
<keyword evidence="8" id="KW-1185">Reference proteome</keyword>
<dbReference type="RefSeq" id="WP_155352606.1">
    <property type="nucleotide sequence ID" value="NZ_BAAAHL010000029.1"/>
</dbReference>
<dbReference type="PANTHER" id="PTHR42734">
    <property type="entry name" value="METAL TRANSPORT SYSTEM ATP-BINDING PROTEIN TM_0124-RELATED"/>
    <property type="match status" value="1"/>
</dbReference>
<reference evidence="7 8" key="1">
    <citation type="submission" date="2019-10" db="EMBL/GenBank/DDBJ databases">
        <title>Whole genome shotgun sequence of Acrocarpospora macrocephala NBRC 16266.</title>
        <authorList>
            <person name="Ichikawa N."/>
            <person name="Kimura A."/>
            <person name="Kitahashi Y."/>
            <person name="Komaki H."/>
            <person name="Oguchi A."/>
        </authorList>
    </citation>
    <scope>NUCLEOTIDE SEQUENCE [LARGE SCALE GENOMIC DNA]</scope>
    <source>
        <strain evidence="7 8">NBRC 16266</strain>
    </source>
</reference>
<sequence>MTAPVAHDLGKAVTVPATTAFRMTAGRISLDGREILRGVDLAIEEGEVVAVLGANGSGKSTLIRALLGLIPLSGGATELYGAAPARFRQWWRIGYVPQRLSVGGGVPATVREIVSSGRISRQSRFRLTSAADKAAVTRALHEVGLSDRAGDPVQALSGGQQQRVLIARALAGEPDVFVLDEPTAGVDAASQRHLADTLAGLIQGGRTVLLVAHELGPLEPLITRAVVLKEGCVVHDGPPPQAVGAHALPGHDHVHPHAPHPGAGALSGWSDAAIGSRAENLDL</sequence>
<name>A0A5M3WIC6_9ACTN</name>
<evidence type="ECO:0000313" key="8">
    <source>
        <dbReference type="Proteomes" id="UP000331127"/>
    </source>
</evidence>
<dbReference type="InterPro" id="IPR027417">
    <property type="entry name" value="P-loop_NTPase"/>
</dbReference>
<evidence type="ECO:0000256" key="5">
    <source>
        <dbReference type="SAM" id="MobiDB-lite"/>
    </source>
</evidence>
<dbReference type="CDD" id="cd03235">
    <property type="entry name" value="ABC_Metallic_Cations"/>
    <property type="match status" value="1"/>
</dbReference>
<proteinExistence type="inferred from homology"/>
<keyword evidence="3" id="KW-0547">Nucleotide-binding</keyword>
<dbReference type="PANTHER" id="PTHR42734:SF17">
    <property type="entry name" value="METAL TRANSPORT SYSTEM ATP-BINDING PROTEIN TM_0124-RELATED"/>
    <property type="match status" value="1"/>
</dbReference>
<evidence type="ECO:0000256" key="1">
    <source>
        <dbReference type="ARBA" id="ARBA00005417"/>
    </source>
</evidence>